<keyword evidence="4" id="KW-1185">Reference proteome</keyword>
<keyword evidence="2" id="KW-0472">Membrane</keyword>
<evidence type="ECO:0000256" key="1">
    <source>
        <dbReference type="SAM" id="MobiDB-lite"/>
    </source>
</evidence>
<evidence type="ECO:0000313" key="4">
    <source>
        <dbReference type="Proteomes" id="UP000193922"/>
    </source>
</evidence>
<dbReference type="GeneID" id="63808850"/>
<keyword evidence="2" id="KW-0812">Transmembrane</keyword>
<evidence type="ECO:0000313" key="3">
    <source>
        <dbReference type="EMBL" id="ORX73096.1"/>
    </source>
</evidence>
<dbReference type="RefSeq" id="XP_040746436.1">
    <property type="nucleotide sequence ID" value="XM_040892202.1"/>
</dbReference>
<reference evidence="3 4" key="1">
    <citation type="submission" date="2016-07" db="EMBL/GenBank/DDBJ databases">
        <title>Pervasive Adenine N6-methylation of Active Genes in Fungi.</title>
        <authorList>
            <consortium name="DOE Joint Genome Institute"/>
            <person name="Mondo S.J."/>
            <person name="Dannebaum R.O."/>
            <person name="Kuo R.C."/>
            <person name="Labutti K."/>
            <person name="Haridas S."/>
            <person name="Kuo A."/>
            <person name="Salamov A."/>
            <person name="Ahrendt S.R."/>
            <person name="Lipzen A."/>
            <person name="Sullivan W."/>
            <person name="Andreopoulos W.B."/>
            <person name="Clum A."/>
            <person name="Lindquist E."/>
            <person name="Daum C."/>
            <person name="Ramamoorthy G.K."/>
            <person name="Gryganskyi A."/>
            <person name="Culley D."/>
            <person name="Magnuson J.K."/>
            <person name="James T.Y."/>
            <person name="O'Malley M.A."/>
            <person name="Stajich J.E."/>
            <person name="Spatafora J.W."/>
            <person name="Visel A."/>
            <person name="Grigoriev I.V."/>
        </authorList>
    </citation>
    <scope>NUCLEOTIDE SEQUENCE [LARGE SCALE GENOMIC DNA]</scope>
    <source>
        <strain evidence="3 4">ATCC 12442</strain>
    </source>
</reference>
<dbReference type="Proteomes" id="UP000193922">
    <property type="component" value="Unassembled WGS sequence"/>
</dbReference>
<feature type="transmembrane region" description="Helical" evidence="2">
    <location>
        <begin position="117"/>
        <end position="142"/>
    </location>
</feature>
<feature type="region of interest" description="Disordered" evidence="1">
    <location>
        <begin position="58"/>
        <end position="78"/>
    </location>
</feature>
<accession>A0A1Y1WIQ2</accession>
<dbReference type="EMBL" id="MCFD01000002">
    <property type="protein sequence ID" value="ORX73096.1"/>
    <property type="molecule type" value="Genomic_DNA"/>
</dbReference>
<protein>
    <submittedName>
        <fullName evidence="3">Uncharacterized protein</fullName>
    </submittedName>
</protein>
<organism evidence="3 4">
    <name type="scientific">Linderina pennispora</name>
    <dbReference type="NCBI Taxonomy" id="61395"/>
    <lineage>
        <taxon>Eukaryota</taxon>
        <taxon>Fungi</taxon>
        <taxon>Fungi incertae sedis</taxon>
        <taxon>Zoopagomycota</taxon>
        <taxon>Kickxellomycotina</taxon>
        <taxon>Kickxellomycetes</taxon>
        <taxon>Kickxellales</taxon>
        <taxon>Kickxellaceae</taxon>
        <taxon>Linderina</taxon>
    </lineage>
</organism>
<proteinExistence type="predicted"/>
<name>A0A1Y1WIQ2_9FUNG</name>
<comment type="caution">
    <text evidence="3">The sequence shown here is derived from an EMBL/GenBank/DDBJ whole genome shotgun (WGS) entry which is preliminary data.</text>
</comment>
<dbReference type="AlphaFoldDB" id="A0A1Y1WIQ2"/>
<gene>
    <name evidence="3" type="ORF">DL89DRAFT_88009</name>
</gene>
<evidence type="ECO:0000256" key="2">
    <source>
        <dbReference type="SAM" id="Phobius"/>
    </source>
</evidence>
<keyword evidence="2" id="KW-1133">Transmembrane helix</keyword>
<sequence length="160" mass="16148">MAATAGTAASELAPELPPVVVALLEGLLADPLDSSSEPADRSSSKRARGVTIGIGGSVRAIGGGGRGARRRATSSSSGRVVPQYRCQCQQQTSRWRGPRHRWCQMQQSRCPVALPSLVAAVASVASVASVAAVAAVASVAAVPTALEGMLDTAVSAALES</sequence>